<proteinExistence type="predicted"/>
<feature type="region of interest" description="Disordered" evidence="1">
    <location>
        <begin position="136"/>
        <end position="166"/>
    </location>
</feature>
<dbReference type="SMART" id="SM00591">
    <property type="entry name" value="RWD"/>
    <property type="match status" value="1"/>
</dbReference>
<dbReference type="OrthoDB" id="277175at2759"/>
<dbReference type="AlphaFoldDB" id="A0A5M6C7G1"/>
<gene>
    <name evidence="2" type="ORF">CI109_103812</name>
</gene>
<keyword evidence="3" id="KW-1185">Reference proteome</keyword>
<dbReference type="InterPro" id="IPR006575">
    <property type="entry name" value="RWD_dom"/>
</dbReference>
<evidence type="ECO:0000256" key="1">
    <source>
        <dbReference type="SAM" id="MobiDB-lite"/>
    </source>
</evidence>
<dbReference type="CDD" id="cd23823">
    <property type="entry name" value="RWD_GCN2"/>
    <property type="match status" value="1"/>
</dbReference>
<dbReference type="KEGG" id="ksn:43585795"/>
<dbReference type="InterPro" id="IPR040213">
    <property type="entry name" value="GIR2-like"/>
</dbReference>
<feature type="compositionally biased region" description="Basic and acidic residues" evidence="1">
    <location>
        <begin position="136"/>
        <end position="155"/>
    </location>
</feature>
<dbReference type="Pfam" id="PF05773">
    <property type="entry name" value="RWD"/>
    <property type="match status" value="1"/>
</dbReference>
<feature type="region of interest" description="Disordered" evidence="1">
    <location>
        <begin position="55"/>
        <end position="97"/>
    </location>
</feature>
<dbReference type="SUPFAM" id="SSF54495">
    <property type="entry name" value="UBC-like"/>
    <property type="match status" value="1"/>
</dbReference>
<protein>
    <submittedName>
        <fullName evidence="2">Uncharacterized protein</fullName>
    </submittedName>
</protein>
<dbReference type="RefSeq" id="XP_031863851.1">
    <property type="nucleotide sequence ID" value="XM_032001688.1"/>
</dbReference>
<dbReference type="EMBL" id="CP144056">
    <property type="protein sequence ID" value="WWD19353.1"/>
    <property type="molecule type" value="Genomic_DNA"/>
</dbReference>
<evidence type="ECO:0000313" key="2">
    <source>
        <dbReference type="EMBL" id="WWD19353.1"/>
    </source>
</evidence>
<name>A0A5M6C7G1_9TREE</name>
<feature type="region of interest" description="Disordered" evidence="1">
    <location>
        <begin position="214"/>
        <end position="269"/>
    </location>
</feature>
<organism evidence="2 3">
    <name type="scientific">Kwoniella shandongensis</name>
    <dbReference type="NCBI Taxonomy" id="1734106"/>
    <lineage>
        <taxon>Eukaryota</taxon>
        <taxon>Fungi</taxon>
        <taxon>Dikarya</taxon>
        <taxon>Basidiomycota</taxon>
        <taxon>Agaricomycotina</taxon>
        <taxon>Tremellomycetes</taxon>
        <taxon>Tremellales</taxon>
        <taxon>Cryptococcaceae</taxon>
        <taxon>Kwoniella</taxon>
    </lineage>
</organism>
<dbReference type="Proteomes" id="UP000322225">
    <property type="component" value="Chromosome 6"/>
</dbReference>
<feature type="compositionally biased region" description="Acidic residues" evidence="1">
    <location>
        <begin position="66"/>
        <end position="82"/>
    </location>
</feature>
<dbReference type="PROSITE" id="PS50908">
    <property type="entry name" value="RWD"/>
    <property type="match status" value="1"/>
</dbReference>
<dbReference type="PANTHER" id="PTHR12292">
    <property type="entry name" value="RWD DOMAIN-CONTAINING PROTEIN"/>
    <property type="match status" value="1"/>
</dbReference>
<reference evidence="2" key="2">
    <citation type="submission" date="2024-01" db="EMBL/GenBank/DDBJ databases">
        <title>Comparative genomics of Cryptococcus and Kwoniella reveals pathogenesis evolution and contrasting modes of karyotype evolution via chromosome fusion or intercentromeric recombination.</title>
        <authorList>
            <person name="Coelho M.A."/>
            <person name="David-Palma M."/>
            <person name="Shea T."/>
            <person name="Bowers K."/>
            <person name="McGinley-Smith S."/>
            <person name="Mohammad A.W."/>
            <person name="Gnirke A."/>
            <person name="Yurkov A.M."/>
            <person name="Nowrousian M."/>
            <person name="Sun S."/>
            <person name="Cuomo C.A."/>
            <person name="Heitman J."/>
        </authorList>
    </citation>
    <scope>NUCLEOTIDE SEQUENCE</scope>
    <source>
        <strain evidence="2">CBS 12478</strain>
    </source>
</reference>
<reference evidence="2" key="1">
    <citation type="submission" date="2017-08" db="EMBL/GenBank/DDBJ databases">
        <authorList>
            <person name="Cuomo C."/>
            <person name="Billmyre B."/>
            <person name="Heitman J."/>
        </authorList>
    </citation>
    <scope>NUCLEOTIDE SEQUENCE</scope>
    <source>
        <strain evidence="2">CBS 12478</strain>
    </source>
</reference>
<dbReference type="GeneID" id="43585795"/>
<sequence length="269" mass="31272">MSDYQAILEEEFEVLESIFPDELEKLDDTSLQIRIEPDEPSSSHPLRLNLVVSYPPTYPDTIPDLSLEEIEDDEDEDDEDGGESGPNGELKEGEEEQILEQLRAVAEESLGMAMTFTIASAAKEALGVTISERIRKEKEEDDRRTRAYEEAEAARTRGTPLTPDAFNKWRKGFMAELKVRREKEEEERVRTMLAKEREEWKRRRDRLSGRQLFETSQTLATSDEGLYEEGAEEVDMRQYTREEREAERRLEEEEEEKRRRGLVFAADGE</sequence>
<accession>A0A5M6C7G1</accession>
<dbReference type="InterPro" id="IPR032378">
    <property type="entry name" value="ZC3H15/TMA46_C"/>
</dbReference>
<evidence type="ECO:0000313" key="3">
    <source>
        <dbReference type="Proteomes" id="UP000322225"/>
    </source>
</evidence>
<dbReference type="InterPro" id="IPR016135">
    <property type="entry name" value="UBQ-conjugating_enzyme/RWD"/>
</dbReference>
<feature type="compositionally biased region" description="Basic and acidic residues" evidence="1">
    <location>
        <begin position="234"/>
        <end position="251"/>
    </location>
</feature>
<dbReference type="Gene3D" id="3.10.110.10">
    <property type="entry name" value="Ubiquitin Conjugating Enzyme"/>
    <property type="match status" value="1"/>
</dbReference>
<dbReference type="Pfam" id="PF16543">
    <property type="entry name" value="DFRP_C"/>
    <property type="match status" value="1"/>
</dbReference>